<comment type="caution">
    <text evidence="1">The sequence shown here is derived from an EMBL/GenBank/DDBJ whole genome shotgun (WGS) entry which is preliminary data.</text>
</comment>
<dbReference type="RefSeq" id="WP_379512295.1">
    <property type="nucleotide sequence ID" value="NZ_JBHSPA010000005.1"/>
</dbReference>
<dbReference type="Proteomes" id="UP001596058">
    <property type="component" value="Unassembled WGS sequence"/>
</dbReference>
<organism evidence="1 2">
    <name type="scientific">Nonomuraea insulae</name>
    <dbReference type="NCBI Taxonomy" id="1616787"/>
    <lineage>
        <taxon>Bacteria</taxon>
        <taxon>Bacillati</taxon>
        <taxon>Actinomycetota</taxon>
        <taxon>Actinomycetes</taxon>
        <taxon>Streptosporangiales</taxon>
        <taxon>Streptosporangiaceae</taxon>
        <taxon>Nonomuraea</taxon>
    </lineage>
</organism>
<keyword evidence="2" id="KW-1185">Reference proteome</keyword>
<name>A0ABW1CCF6_9ACTN</name>
<sequence>MEVGKDALRMQASRLHTNGDDYTAAVERLRERGGRWGDDGLFAEIEAAWVDCRQTVIEAVPGIGGTVNGVGDGMLAVPRNIDAGEDASAMQEPSAWQ</sequence>
<protein>
    <submittedName>
        <fullName evidence="1">Uncharacterized protein</fullName>
    </submittedName>
</protein>
<reference evidence="2" key="1">
    <citation type="journal article" date="2019" name="Int. J. Syst. Evol. Microbiol.">
        <title>The Global Catalogue of Microorganisms (GCM) 10K type strain sequencing project: providing services to taxonomists for standard genome sequencing and annotation.</title>
        <authorList>
            <consortium name="The Broad Institute Genomics Platform"/>
            <consortium name="The Broad Institute Genome Sequencing Center for Infectious Disease"/>
            <person name="Wu L."/>
            <person name="Ma J."/>
        </authorList>
    </citation>
    <scope>NUCLEOTIDE SEQUENCE [LARGE SCALE GENOMIC DNA]</scope>
    <source>
        <strain evidence="2">CCUG 53903</strain>
    </source>
</reference>
<proteinExistence type="predicted"/>
<accession>A0ABW1CCF6</accession>
<gene>
    <name evidence="1" type="ORF">ACFPZ3_02665</name>
</gene>
<evidence type="ECO:0000313" key="2">
    <source>
        <dbReference type="Proteomes" id="UP001596058"/>
    </source>
</evidence>
<dbReference type="EMBL" id="JBHSPA010000005">
    <property type="protein sequence ID" value="MFC5822749.1"/>
    <property type="molecule type" value="Genomic_DNA"/>
</dbReference>
<evidence type="ECO:0000313" key="1">
    <source>
        <dbReference type="EMBL" id="MFC5822749.1"/>
    </source>
</evidence>